<feature type="compositionally biased region" description="Low complexity" evidence="12">
    <location>
        <begin position="469"/>
        <end position="480"/>
    </location>
</feature>
<keyword evidence="5" id="KW-0235">DNA replication</keyword>
<dbReference type="NCBIfam" id="TIGR02397">
    <property type="entry name" value="dnaX_nterm"/>
    <property type="match status" value="1"/>
</dbReference>
<evidence type="ECO:0000256" key="10">
    <source>
        <dbReference type="ARBA" id="ARBA00022932"/>
    </source>
</evidence>
<feature type="compositionally biased region" description="Low complexity" evidence="12">
    <location>
        <begin position="686"/>
        <end position="738"/>
    </location>
</feature>
<feature type="region of interest" description="Disordered" evidence="12">
    <location>
        <begin position="363"/>
        <end position="549"/>
    </location>
</feature>
<dbReference type="OrthoDB" id="9810148at2"/>
<dbReference type="InterPro" id="IPR022754">
    <property type="entry name" value="DNA_pol_III_gamma-3"/>
</dbReference>
<dbReference type="InterPro" id="IPR012763">
    <property type="entry name" value="DNA_pol_III_sug/sutau_N"/>
</dbReference>
<dbReference type="KEGG" id="bgf:BC1003_1539"/>
<dbReference type="InterPro" id="IPR050238">
    <property type="entry name" value="DNA_Rep/Repair_Clamp_Loader"/>
</dbReference>
<dbReference type="CDD" id="cd18137">
    <property type="entry name" value="HLD_clamp_pol_III_gamma_tau"/>
    <property type="match status" value="1"/>
</dbReference>
<dbReference type="FunFam" id="1.20.272.10:FF:000003">
    <property type="entry name" value="DNA polymerase III subunit gamma/tau"/>
    <property type="match status" value="1"/>
</dbReference>
<reference evidence="14" key="1">
    <citation type="submission" date="2010-09" db="EMBL/GenBank/DDBJ databases">
        <title>Complete sequence of chromosome1 of Burkholderia sp. CCGE1003.</title>
        <authorList>
            <consortium name="US DOE Joint Genome Institute"/>
            <person name="Lucas S."/>
            <person name="Copeland A."/>
            <person name="Lapidus A."/>
            <person name="Cheng J.-F."/>
            <person name="Bruce D."/>
            <person name="Goodwin L."/>
            <person name="Pitluck S."/>
            <person name="Daligault H."/>
            <person name="Davenport K."/>
            <person name="Detter J.C."/>
            <person name="Han C."/>
            <person name="Tapia R."/>
            <person name="Land M."/>
            <person name="Hauser L."/>
            <person name="Jeffries C."/>
            <person name="Kyrpides N."/>
            <person name="Ivanova N."/>
            <person name="Ovchinnikova G."/>
            <person name="Martinez-Romero E."/>
            <person name="Rogel M.A."/>
            <person name="Auchtung J."/>
            <person name="Tiedje J.M."/>
            <person name="Woyke T."/>
        </authorList>
    </citation>
    <scope>NUCLEOTIDE SEQUENCE</scope>
    <source>
        <strain evidence="14">CCGE1003</strain>
    </source>
</reference>
<dbReference type="Gene3D" id="3.40.50.300">
    <property type="entry name" value="P-loop containing nucleotide triphosphate hydrolases"/>
    <property type="match status" value="1"/>
</dbReference>
<organism evidence="14">
    <name type="scientific">Burkholderia sp. (strain CCGE1003)</name>
    <dbReference type="NCBI Taxonomy" id="640512"/>
    <lineage>
        <taxon>Bacteria</taxon>
        <taxon>Pseudomonadati</taxon>
        <taxon>Pseudomonadota</taxon>
        <taxon>Betaproteobacteria</taxon>
        <taxon>Burkholderiales</taxon>
        <taxon>Burkholderiaceae</taxon>
        <taxon>Burkholderia</taxon>
    </lineage>
</organism>
<dbReference type="SUPFAM" id="SSF52540">
    <property type="entry name" value="P-loop containing nucleoside triphosphate hydrolases"/>
    <property type="match status" value="1"/>
</dbReference>
<dbReference type="STRING" id="640512.BC1003_1539"/>
<feature type="region of interest" description="Disordered" evidence="12">
    <location>
        <begin position="686"/>
        <end position="784"/>
    </location>
</feature>
<evidence type="ECO:0000313" key="14">
    <source>
        <dbReference type="EMBL" id="ADN57509.1"/>
    </source>
</evidence>
<dbReference type="Pfam" id="PF13177">
    <property type="entry name" value="DNA_pol3_delta2"/>
    <property type="match status" value="1"/>
</dbReference>
<dbReference type="NCBIfam" id="NF005942">
    <property type="entry name" value="PRK07994.1"/>
    <property type="match status" value="1"/>
</dbReference>
<dbReference type="Pfam" id="PF22608">
    <property type="entry name" value="DNAX_ATPase_lid"/>
    <property type="match status" value="1"/>
</dbReference>
<dbReference type="eggNOG" id="COG2812">
    <property type="taxonomic scope" value="Bacteria"/>
</dbReference>
<evidence type="ECO:0000256" key="1">
    <source>
        <dbReference type="ARBA" id="ARBA00006360"/>
    </source>
</evidence>
<keyword evidence="10" id="KW-0239">DNA-directed DNA polymerase</keyword>
<feature type="compositionally biased region" description="Low complexity" evidence="12">
    <location>
        <begin position="759"/>
        <end position="777"/>
    </location>
</feature>
<feature type="compositionally biased region" description="Low complexity" evidence="12">
    <location>
        <begin position="517"/>
        <end position="549"/>
    </location>
</feature>
<dbReference type="GO" id="GO:0005524">
    <property type="term" value="F:ATP binding"/>
    <property type="evidence" value="ECO:0007669"/>
    <property type="project" value="UniProtKB-KW"/>
</dbReference>
<evidence type="ECO:0000256" key="2">
    <source>
        <dbReference type="ARBA" id="ARBA00012417"/>
    </source>
</evidence>
<keyword evidence="7" id="KW-0547">Nucleotide-binding</keyword>
<dbReference type="Gene3D" id="1.10.8.60">
    <property type="match status" value="1"/>
</dbReference>
<keyword evidence="4" id="KW-0548">Nucleotidyltransferase</keyword>
<keyword evidence="8" id="KW-0862">Zinc</keyword>
<evidence type="ECO:0000256" key="4">
    <source>
        <dbReference type="ARBA" id="ARBA00022695"/>
    </source>
</evidence>
<dbReference type="GO" id="GO:0009360">
    <property type="term" value="C:DNA polymerase III complex"/>
    <property type="evidence" value="ECO:0007669"/>
    <property type="project" value="InterPro"/>
</dbReference>
<dbReference type="Pfam" id="PF12170">
    <property type="entry name" value="DNA_pol3_tau_5"/>
    <property type="match status" value="1"/>
</dbReference>
<proteinExistence type="inferred from homology"/>
<feature type="region of interest" description="Disordered" evidence="12">
    <location>
        <begin position="627"/>
        <end position="646"/>
    </location>
</feature>
<dbReference type="EC" id="2.7.7.7" evidence="2"/>
<dbReference type="FunFam" id="3.40.50.300:FF:000014">
    <property type="entry name" value="DNA polymerase III subunit gamma/tau"/>
    <property type="match status" value="1"/>
</dbReference>
<dbReference type="InterPro" id="IPR027417">
    <property type="entry name" value="P-loop_NTPase"/>
</dbReference>
<feature type="compositionally biased region" description="Basic and acidic residues" evidence="12">
    <location>
        <begin position="481"/>
        <end position="491"/>
    </location>
</feature>
<keyword evidence="3" id="KW-0808">Transferase</keyword>
<dbReference type="SUPFAM" id="SSF48019">
    <property type="entry name" value="post-AAA+ oligomerization domain-like"/>
    <property type="match status" value="1"/>
</dbReference>
<dbReference type="GO" id="GO:0006261">
    <property type="term" value="P:DNA-templated DNA replication"/>
    <property type="evidence" value="ECO:0007669"/>
    <property type="project" value="TreeGrafter"/>
</dbReference>
<keyword evidence="9" id="KW-0067">ATP-binding</keyword>
<evidence type="ECO:0000259" key="13">
    <source>
        <dbReference type="SMART" id="SM00382"/>
    </source>
</evidence>
<gene>
    <name evidence="14" type="ordered locus">BC1003_1539</name>
</gene>
<dbReference type="InterPro" id="IPR038249">
    <property type="entry name" value="PolIII_tau_V_sf"/>
</dbReference>
<dbReference type="Gene3D" id="3.30.300.150">
    <property type="entry name" value="DNA polymerase III, tau subunit, domain V"/>
    <property type="match status" value="1"/>
</dbReference>
<feature type="compositionally biased region" description="Low complexity" evidence="12">
    <location>
        <begin position="398"/>
        <end position="410"/>
    </location>
</feature>
<dbReference type="InterPro" id="IPR008921">
    <property type="entry name" value="DNA_pol3_clamp-load_cplx_C"/>
</dbReference>
<dbReference type="FunFam" id="1.10.8.60:FF:000013">
    <property type="entry name" value="DNA polymerase III subunit gamma/tau"/>
    <property type="match status" value="1"/>
</dbReference>
<dbReference type="GO" id="GO:0003887">
    <property type="term" value="F:DNA-directed DNA polymerase activity"/>
    <property type="evidence" value="ECO:0007669"/>
    <property type="project" value="UniProtKB-KW"/>
</dbReference>
<dbReference type="GO" id="GO:0003677">
    <property type="term" value="F:DNA binding"/>
    <property type="evidence" value="ECO:0007669"/>
    <property type="project" value="InterPro"/>
</dbReference>
<evidence type="ECO:0000256" key="3">
    <source>
        <dbReference type="ARBA" id="ARBA00022679"/>
    </source>
</evidence>
<sequence length="954" mass="97652">MTYQVLARKWRPKDFASLVGQEHVVRALTHALDGGRLHHAYLFTGTRGVGKTTLSRIFSKALNCETGVTSTPCGVCRACREIDEGRFVDYVEMDAASNRGVDEMAALLERAVYAPVDARFKVYMIDEVHMLTNHAFNAMLKTLEEPPPHVKFILATTDPQKIPVTVLSRCLQFNLKQMPAGHIVSHLEHILGEEKVPYEAQALRLLARAADGSMRDALSLTDQAIAYSANQVNEEAVRGMLGALDQSYLIRLLDALAQGDGAAVLAIADEMALRSLSFSTALQDLASLLHRVAWAQFAPSSVLDEWPEAGDLRRFADTLSAEQVQLFYQIATIGRSELGLAPDEYAGFTMTLLRMLAFEPAPTGGGGGATGSGRQAAQAAASGTRPAGAPAVAAQQRSSALSADASGASAFQTSVAPTRPASAEPVAAVSRGRDARNNDAAASGETAAIGESHGGGDSLRAVERNAKPAAQAVAGQVAEGATHEPAAREATEASGPGVVSAAANARAMQSPADRQEPAPSNETSAAAPAAAASALAPWEDAPADAAASPVSADAPAATASATASATVSAPADTLPSAMPAAPAPGAVLEHQATAASDPASIIATAPDDAPPASLSAPAAAASARVSEAAGSPGANQEAAALQAPAPRRAGGASAALDVLRSAGLKVSSDRGRAGAGASARPAASAVAAPAAKPAGPRVVVPVPTPGAQREASAQAAAAGRAPAQSAQSVQSAQSAQSAPRNDVRQSGSPVPPWDDMPPDDYMPLSASDDGYYGPPDDNYMPVFDSGPDDVRVNAPAAAAPAPVVDQRPLPPAVPLDPLGFAGDWPALAVDLPLKGISYQLAFNSELMALEGNTLKLNVPVPQYAESSQVAKLKAALAEKLGQNVDVVVEVGPARRTAAARDAALRAQRQQEAERELSADPFVQSLIREFGASIVPGSIRPITPDAGANGASPVH</sequence>
<dbReference type="Pfam" id="PF12169">
    <property type="entry name" value="DNA_pol3_gamma3"/>
    <property type="match status" value="1"/>
</dbReference>
<comment type="similarity">
    <text evidence="1">Belongs to the DnaX/STICHEL family.</text>
</comment>
<dbReference type="PANTHER" id="PTHR11669">
    <property type="entry name" value="REPLICATION FACTOR C / DNA POLYMERASE III GAMMA-TAU SUBUNIT"/>
    <property type="match status" value="1"/>
</dbReference>
<dbReference type="PANTHER" id="PTHR11669:SF0">
    <property type="entry name" value="PROTEIN STICHEL-LIKE 2"/>
    <property type="match status" value="1"/>
</dbReference>
<dbReference type="EMBL" id="CP002217">
    <property type="protein sequence ID" value="ADN57509.1"/>
    <property type="molecule type" value="Genomic_DNA"/>
</dbReference>
<keyword evidence="6" id="KW-0479">Metal-binding</keyword>
<dbReference type="HOGENOM" id="CLU_006229_6_1_4"/>
<dbReference type="InterPro" id="IPR003593">
    <property type="entry name" value="AAA+_ATPase"/>
</dbReference>
<evidence type="ECO:0000256" key="6">
    <source>
        <dbReference type="ARBA" id="ARBA00022723"/>
    </source>
</evidence>
<dbReference type="SMART" id="SM00382">
    <property type="entry name" value="AAA"/>
    <property type="match status" value="1"/>
</dbReference>
<accession>E1T6T3</accession>
<evidence type="ECO:0000256" key="8">
    <source>
        <dbReference type="ARBA" id="ARBA00022833"/>
    </source>
</evidence>
<evidence type="ECO:0000256" key="11">
    <source>
        <dbReference type="ARBA" id="ARBA00049244"/>
    </source>
</evidence>
<dbReference type="InterPro" id="IPR021029">
    <property type="entry name" value="DNA_pol_III_tau_dom-5"/>
</dbReference>
<evidence type="ECO:0000256" key="5">
    <source>
        <dbReference type="ARBA" id="ARBA00022705"/>
    </source>
</evidence>
<protein>
    <recommendedName>
        <fullName evidence="2">DNA-directed DNA polymerase</fullName>
        <ecNumber evidence="2">2.7.7.7</ecNumber>
    </recommendedName>
</protein>
<dbReference type="Gene3D" id="1.20.272.10">
    <property type="match status" value="1"/>
</dbReference>
<dbReference type="GO" id="GO:0046872">
    <property type="term" value="F:metal ion binding"/>
    <property type="evidence" value="ECO:0007669"/>
    <property type="project" value="UniProtKB-KW"/>
</dbReference>
<evidence type="ECO:0000256" key="9">
    <source>
        <dbReference type="ARBA" id="ARBA00022840"/>
    </source>
</evidence>
<feature type="domain" description="AAA+ ATPase" evidence="13">
    <location>
        <begin position="37"/>
        <end position="179"/>
    </location>
</feature>
<dbReference type="AlphaFoldDB" id="E1T6T3"/>
<comment type="catalytic activity">
    <reaction evidence="11">
        <text>DNA(n) + a 2'-deoxyribonucleoside 5'-triphosphate = DNA(n+1) + diphosphate</text>
        <dbReference type="Rhea" id="RHEA:22508"/>
        <dbReference type="Rhea" id="RHEA-COMP:17339"/>
        <dbReference type="Rhea" id="RHEA-COMP:17340"/>
        <dbReference type="ChEBI" id="CHEBI:33019"/>
        <dbReference type="ChEBI" id="CHEBI:61560"/>
        <dbReference type="ChEBI" id="CHEBI:173112"/>
        <dbReference type="EC" id="2.7.7.7"/>
    </reaction>
</comment>
<feature type="compositionally biased region" description="Low complexity" evidence="12">
    <location>
        <begin position="372"/>
        <end position="391"/>
    </location>
</feature>
<dbReference type="InterPro" id="IPR045085">
    <property type="entry name" value="HLD_clamp_pol_III_gamma_tau"/>
</dbReference>
<evidence type="ECO:0000256" key="12">
    <source>
        <dbReference type="SAM" id="MobiDB-lite"/>
    </source>
</evidence>
<name>E1T6T3_BURSG</name>
<evidence type="ECO:0000256" key="7">
    <source>
        <dbReference type="ARBA" id="ARBA00022741"/>
    </source>
</evidence>
<dbReference type="CDD" id="cd00009">
    <property type="entry name" value="AAA"/>
    <property type="match status" value="1"/>
</dbReference>